<sequence length="58" mass="6755">MLTDTVDSIFNRMDTQSYIYMDNMAKSMRRAGVVWLSMAREVYGSDTPMRIVNEDGQR</sequence>
<gene>
    <name evidence="1" type="ORF">NCTC9001_01844</name>
</gene>
<dbReference type="AlphaFoldDB" id="A0A484X302"/>
<dbReference type="Pfam" id="PF16510">
    <property type="entry name" value="P22_portal"/>
    <property type="match status" value="1"/>
</dbReference>
<name>A0A484X302_ECOLX</name>
<accession>A0A484X302</accession>
<reference evidence="1 2" key="1">
    <citation type="submission" date="2019-03" db="EMBL/GenBank/DDBJ databases">
        <authorList>
            <consortium name="Pathogen Informatics"/>
        </authorList>
    </citation>
    <scope>NUCLEOTIDE SEQUENCE [LARGE SCALE GENOMIC DNA]</scope>
    <source>
        <strain evidence="1 2">NCTC9001</strain>
    </source>
</reference>
<protein>
    <submittedName>
        <fullName evidence="1">Phage portal protein</fullName>
    </submittedName>
</protein>
<evidence type="ECO:0000313" key="2">
    <source>
        <dbReference type="Proteomes" id="UP000372890"/>
    </source>
</evidence>
<proteinExistence type="predicted"/>
<evidence type="ECO:0000313" key="1">
    <source>
        <dbReference type="EMBL" id="VFS17233.1"/>
    </source>
</evidence>
<dbReference type="InterPro" id="IPR032427">
    <property type="entry name" value="P22_portal"/>
</dbReference>
<dbReference type="EMBL" id="CAADIS010000004">
    <property type="protein sequence ID" value="VFS17233.1"/>
    <property type="molecule type" value="Genomic_DNA"/>
</dbReference>
<organism evidence="1 2">
    <name type="scientific">Escherichia coli</name>
    <dbReference type="NCBI Taxonomy" id="562"/>
    <lineage>
        <taxon>Bacteria</taxon>
        <taxon>Pseudomonadati</taxon>
        <taxon>Pseudomonadota</taxon>
        <taxon>Gammaproteobacteria</taxon>
        <taxon>Enterobacterales</taxon>
        <taxon>Enterobacteriaceae</taxon>
        <taxon>Escherichia</taxon>
    </lineage>
</organism>
<dbReference type="Proteomes" id="UP000372890">
    <property type="component" value="Unassembled WGS sequence"/>
</dbReference>